<dbReference type="RefSeq" id="WP_344768526.1">
    <property type="nucleotide sequence ID" value="NZ_BAABAK010000016.1"/>
</dbReference>
<organism evidence="16 17">
    <name type="scientific">Pedobacter ginsengiterrae</name>
    <dbReference type="NCBI Taxonomy" id="871696"/>
    <lineage>
        <taxon>Bacteria</taxon>
        <taxon>Pseudomonadati</taxon>
        <taxon>Bacteroidota</taxon>
        <taxon>Sphingobacteriia</taxon>
        <taxon>Sphingobacteriales</taxon>
        <taxon>Sphingobacteriaceae</taxon>
        <taxon>Pedobacter</taxon>
    </lineage>
</organism>
<keyword evidence="11" id="KW-0902">Two-component regulatory system</keyword>
<dbReference type="EC" id="2.7.13.3" evidence="3"/>
<dbReference type="Gene3D" id="1.10.287.130">
    <property type="match status" value="1"/>
</dbReference>
<dbReference type="SUPFAM" id="SSF47384">
    <property type="entry name" value="Homodimeric domain of signal transducing histidine kinase"/>
    <property type="match status" value="1"/>
</dbReference>
<evidence type="ECO:0000256" key="3">
    <source>
        <dbReference type="ARBA" id="ARBA00012438"/>
    </source>
</evidence>
<dbReference type="PROSITE" id="PS50113">
    <property type="entry name" value="PAC"/>
    <property type="match status" value="1"/>
</dbReference>
<evidence type="ECO:0000256" key="9">
    <source>
        <dbReference type="ARBA" id="ARBA00022840"/>
    </source>
</evidence>
<dbReference type="PANTHER" id="PTHR42878">
    <property type="entry name" value="TWO-COMPONENT HISTIDINE KINASE"/>
    <property type="match status" value="1"/>
</dbReference>
<dbReference type="Pfam" id="PF00512">
    <property type="entry name" value="HisKA"/>
    <property type="match status" value="1"/>
</dbReference>
<dbReference type="InterPro" id="IPR013655">
    <property type="entry name" value="PAS_fold_3"/>
</dbReference>
<sequence length="621" mass="70774">MDLKDNAQLLFFVESAPIGICILNANSLVVEMLNDKFLEIAGKPKESILNKWYWEPFAEVKDFYQNALKNVAETGIAYHADEVQMTLLRHGKADEIFVTFVYAPIKDSNGNISKIAVWVLENTTQVHERKKVDQANRALEKERDRLNEFFMKAPAGICLWTGPNLVYEMVNPAYQKILARRNLLGRPILEAVPELKGAPLIDSMLDTYHNGTPFEVHELYVPIADYEGGPTVDRYFTFNYVPRRNVNNEIDGVFNFVFEVTEQVLSRKKIEDSEKHFRHLSDLVPAKISNALPSGEVTFFNQKWLDFAGMNFEDLRDFGYHQMMHPDEISDFQAGLEQAAASGQPHVSEMRFKNTEGKYIWHLNIASPILDENGQIKMWVGSTTDIQKLKEEDQRKADFVSLLSHELKTPVTSIKGYIQLMQREIKKNNLQKEKIESGLDRVDRLVKQLTGLVSDMLDLSRIETGRLDLNRKTVVLNTLVTEVVEDFRMTAPERDITITQSEELVTQLDHDKIAQVLINLISNAIKYSLAKSPINIEISKSDQNGMVSITDQGIGIAEKDHKKIFERFYRVEGKDEKHFSGFGIGLYLAHSIIERHGGKLTIQSKPQKGSTFTFSIPLSDS</sequence>
<evidence type="ECO:0000259" key="14">
    <source>
        <dbReference type="PROSITE" id="PS50112"/>
    </source>
</evidence>
<dbReference type="SMART" id="SM00387">
    <property type="entry name" value="HATPase_c"/>
    <property type="match status" value="1"/>
</dbReference>
<dbReference type="EMBL" id="BAABAK010000016">
    <property type="protein sequence ID" value="GAA3976663.1"/>
    <property type="molecule type" value="Genomic_DNA"/>
</dbReference>
<protein>
    <recommendedName>
        <fullName evidence="3">histidine kinase</fullName>
        <ecNumber evidence="3">2.7.13.3</ecNumber>
    </recommendedName>
</protein>
<dbReference type="CDD" id="cd00082">
    <property type="entry name" value="HisKA"/>
    <property type="match status" value="1"/>
</dbReference>
<dbReference type="Gene3D" id="3.30.450.20">
    <property type="entry name" value="PAS domain"/>
    <property type="match status" value="3"/>
</dbReference>
<dbReference type="InterPro" id="IPR003594">
    <property type="entry name" value="HATPase_dom"/>
</dbReference>
<comment type="catalytic activity">
    <reaction evidence="1">
        <text>ATP + protein L-histidine = ADP + protein N-phospho-L-histidine.</text>
        <dbReference type="EC" id="2.7.13.3"/>
    </reaction>
</comment>
<proteinExistence type="predicted"/>
<evidence type="ECO:0000313" key="17">
    <source>
        <dbReference type="Proteomes" id="UP001501081"/>
    </source>
</evidence>
<dbReference type="Pfam" id="PF02518">
    <property type="entry name" value="HATPase_c"/>
    <property type="match status" value="1"/>
</dbReference>
<dbReference type="InterPro" id="IPR013656">
    <property type="entry name" value="PAS_4"/>
</dbReference>
<dbReference type="InterPro" id="IPR035965">
    <property type="entry name" value="PAS-like_dom_sf"/>
</dbReference>
<dbReference type="NCBIfam" id="TIGR00229">
    <property type="entry name" value="sensory_box"/>
    <property type="match status" value="1"/>
</dbReference>
<keyword evidence="5" id="KW-0808">Transferase</keyword>
<accession>A0ABP7Q6A2</accession>
<dbReference type="InterPro" id="IPR000700">
    <property type="entry name" value="PAS-assoc_C"/>
</dbReference>
<feature type="domain" description="PAS" evidence="14">
    <location>
        <begin position="273"/>
        <end position="343"/>
    </location>
</feature>
<dbReference type="PROSITE" id="PS50112">
    <property type="entry name" value="PAS"/>
    <property type="match status" value="1"/>
</dbReference>
<dbReference type="Gene3D" id="3.30.565.10">
    <property type="entry name" value="Histidine kinase-like ATPase, C-terminal domain"/>
    <property type="match status" value="1"/>
</dbReference>
<evidence type="ECO:0000256" key="7">
    <source>
        <dbReference type="ARBA" id="ARBA00022741"/>
    </source>
</evidence>
<evidence type="ECO:0000259" key="15">
    <source>
        <dbReference type="PROSITE" id="PS50113"/>
    </source>
</evidence>
<dbReference type="PRINTS" id="PR00344">
    <property type="entry name" value="BCTRLSENSOR"/>
</dbReference>
<keyword evidence="10" id="KW-1133">Transmembrane helix</keyword>
<evidence type="ECO:0000256" key="1">
    <source>
        <dbReference type="ARBA" id="ARBA00000085"/>
    </source>
</evidence>
<feature type="domain" description="PAC" evidence="15">
    <location>
        <begin position="346"/>
        <end position="398"/>
    </location>
</feature>
<evidence type="ECO:0000256" key="8">
    <source>
        <dbReference type="ARBA" id="ARBA00022777"/>
    </source>
</evidence>
<feature type="domain" description="Histidine kinase" evidence="13">
    <location>
        <begin position="402"/>
        <end position="620"/>
    </location>
</feature>
<dbReference type="CDD" id="cd00130">
    <property type="entry name" value="PAS"/>
    <property type="match status" value="1"/>
</dbReference>
<keyword evidence="4" id="KW-0597">Phosphoprotein</keyword>
<evidence type="ECO:0000256" key="11">
    <source>
        <dbReference type="ARBA" id="ARBA00023012"/>
    </source>
</evidence>
<dbReference type="Pfam" id="PF13426">
    <property type="entry name" value="PAS_9"/>
    <property type="match status" value="1"/>
</dbReference>
<gene>
    <name evidence="16" type="ORF">GCM10022246_31210</name>
</gene>
<dbReference type="PROSITE" id="PS50109">
    <property type="entry name" value="HIS_KIN"/>
    <property type="match status" value="1"/>
</dbReference>
<evidence type="ECO:0000256" key="5">
    <source>
        <dbReference type="ARBA" id="ARBA00022679"/>
    </source>
</evidence>
<dbReference type="InterPro" id="IPR005467">
    <property type="entry name" value="His_kinase_dom"/>
</dbReference>
<keyword evidence="9" id="KW-0067">ATP-binding</keyword>
<evidence type="ECO:0000256" key="10">
    <source>
        <dbReference type="ARBA" id="ARBA00022989"/>
    </source>
</evidence>
<keyword evidence="17" id="KW-1185">Reference proteome</keyword>
<dbReference type="Pfam" id="PF08447">
    <property type="entry name" value="PAS_3"/>
    <property type="match status" value="1"/>
</dbReference>
<dbReference type="SUPFAM" id="SSF55874">
    <property type="entry name" value="ATPase domain of HSP90 chaperone/DNA topoisomerase II/histidine kinase"/>
    <property type="match status" value="1"/>
</dbReference>
<comment type="caution">
    <text evidence="16">The sequence shown here is derived from an EMBL/GenBank/DDBJ whole genome shotgun (WGS) entry which is preliminary data.</text>
</comment>
<dbReference type="InterPro" id="IPR036890">
    <property type="entry name" value="HATPase_C_sf"/>
</dbReference>
<dbReference type="SMART" id="SM00091">
    <property type="entry name" value="PAS"/>
    <property type="match status" value="3"/>
</dbReference>
<keyword evidence="6" id="KW-0812">Transmembrane</keyword>
<evidence type="ECO:0000256" key="6">
    <source>
        <dbReference type="ARBA" id="ARBA00022692"/>
    </source>
</evidence>
<dbReference type="InterPro" id="IPR036097">
    <property type="entry name" value="HisK_dim/P_sf"/>
</dbReference>
<dbReference type="Pfam" id="PF08448">
    <property type="entry name" value="PAS_4"/>
    <property type="match status" value="1"/>
</dbReference>
<keyword evidence="8" id="KW-0418">Kinase</keyword>
<dbReference type="Proteomes" id="UP001501081">
    <property type="component" value="Unassembled WGS sequence"/>
</dbReference>
<dbReference type="CDD" id="cd00075">
    <property type="entry name" value="HATPase"/>
    <property type="match status" value="1"/>
</dbReference>
<evidence type="ECO:0000256" key="4">
    <source>
        <dbReference type="ARBA" id="ARBA00022553"/>
    </source>
</evidence>
<name>A0ABP7Q6A2_9SPHI</name>
<dbReference type="SMART" id="SM00388">
    <property type="entry name" value="HisKA"/>
    <property type="match status" value="1"/>
</dbReference>
<evidence type="ECO:0000256" key="12">
    <source>
        <dbReference type="ARBA" id="ARBA00023136"/>
    </source>
</evidence>
<dbReference type="InterPro" id="IPR000014">
    <property type="entry name" value="PAS"/>
</dbReference>
<dbReference type="InterPro" id="IPR050351">
    <property type="entry name" value="BphY/WalK/GraS-like"/>
</dbReference>
<comment type="subcellular location">
    <subcellularLocation>
        <location evidence="2">Membrane</location>
        <topology evidence="2">Multi-pass membrane protein</topology>
    </subcellularLocation>
</comment>
<dbReference type="InterPro" id="IPR004358">
    <property type="entry name" value="Sig_transdc_His_kin-like_C"/>
</dbReference>
<evidence type="ECO:0000259" key="13">
    <source>
        <dbReference type="PROSITE" id="PS50109"/>
    </source>
</evidence>
<evidence type="ECO:0000313" key="16">
    <source>
        <dbReference type="EMBL" id="GAA3976663.1"/>
    </source>
</evidence>
<keyword evidence="7" id="KW-0547">Nucleotide-binding</keyword>
<reference evidence="17" key="1">
    <citation type="journal article" date="2019" name="Int. J. Syst. Evol. Microbiol.">
        <title>The Global Catalogue of Microorganisms (GCM) 10K type strain sequencing project: providing services to taxonomists for standard genome sequencing and annotation.</title>
        <authorList>
            <consortium name="The Broad Institute Genomics Platform"/>
            <consortium name="The Broad Institute Genome Sequencing Center for Infectious Disease"/>
            <person name="Wu L."/>
            <person name="Ma J."/>
        </authorList>
    </citation>
    <scope>NUCLEOTIDE SEQUENCE [LARGE SCALE GENOMIC DNA]</scope>
    <source>
        <strain evidence="17">JCM 17338</strain>
    </source>
</reference>
<keyword evidence="12" id="KW-0472">Membrane</keyword>
<dbReference type="PANTHER" id="PTHR42878:SF7">
    <property type="entry name" value="SENSOR HISTIDINE KINASE GLRK"/>
    <property type="match status" value="1"/>
</dbReference>
<evidence type="ECO:0000256" key="2">
    <source>
        <dbReference type="ARBA" id="ARBA00004141"/>
    </source>
</evidence>
<dbReference type="InterPro" id="IPR003661">
    <property type="entry name" value="HisK_dim/P_dom"/>
</dbReference>
<dbReference type="SUPFAM" id="SSF55785">
    <property type="entry name" value="PYP-like sensor domain (PAS domain)"/>
    <property type="match status" value="3"/>
</dbReference>